<protein>
    <recommendedName>
        <fullName evidence="1">DUF6630 domain-containing protein</fullName>
    </recommendedName>
</protein>
<dbReference type="AlphaFoldDB" id="A0A917PKU2"/>
<keyword evidence="3" id="KW-1185">Reference proteome</keyword>
<reference evidence="2" key="2">
    <citation type="submission" date="2020-09" db="EMBL/GenBank/DDBJ databases">
        <authorList>
            <person name="Sun Q."/>
            <person name="Ohkuma M."/>
        </authorList>
    </citation>
    <scope>NUCLEOTIDE SEQUENCE</scope>
    <source>
        <strain evidence="2">JCM 14371</strain>
    </source>
</reference>
<evidence type="ECO:0000259" key="1">
    <source>
        <dbReference type="Pfam" id="PF20335"/>
    </source>
</evidence>
<sequence length="164" mass="18576">MHHLLDLLLTPLRASQEVLCRHVRQRYQDAAQDLDSDEVTALREALQDPPADDYPPGWWLDPHLSRWWLCLHVDWKASDEVHWQAQAIARTLGLDVDAVGPPPAPDAPMLDALAEASAHLHALGYALLYLDTDSDEYLAVPVRHDLLRQARDTAERLNLPTFLI</sequence>
<comment type="caution">
    <text evidence="2">The sequence shown here is derived from an EMBL/GenBank/DDBJ whole genome shotgun (WGS) entry which is preliminary data.</text>
</comment>
<dbReference type="EMBL" id="BMOE01000010">
    <property type="protein sequence ID" value="GGJ82284.1"/>
    <property type="molecule type" value="Genomic_DNA"/>
</dbReference>
<organism evidence="2 3">
    <name type="scientific">Deinococcus aquiradiocola</name>
    <dbReference type="NCBI Taxonomy" id="393059"/>
    <lineage>
        <taxon>Bacteria</taxon>
        <taxon>Thermotogati</taxon>
        <taxon>Deinococcota</taxon>
        <taxon>Deinococci</taxon>
        <taxon>Deinococcales</taxon>
        <taxon>Deinococcaceae</taxon>
        <taxon>Deinococcus</taxon>
    </lineage>
</organism>
<name>A0A917PKU2_9DEIO</name>
<dbReference type="Pfam" id="PF20335">
    <property type="entry name" value="DUF6630"/>
    <property type="match status" value="1"/>
</dbReference>
<proteinExistence type="predicted"/>
<dbReference type="Proteomes" id="UP000635726">
    <property type="component" value="Unassembled WGS sequence"/>
</dbReference>
<dbReference type="InterPro" id="IPR046582">
    <property type="entry name" value="DUF6630"/>
</dbReference>
<gene>
    <name evidence="2" type="ORF">GCM10008939_27730</name>
</gene>
<feature type="domain" description="DUF6630" evidence="1">
    <location>
        <begin position="27"/>
        <end position="160"/>
    </location>
</feature>
<accession>A0A917PKU2</accession>
<evidence type="ECO:0000313" key="2">
    <source>
        <dbReference type="EMBL" id="GGJ82284.1"/>
    </source>
</evidence>
<reference evidence="2" key="1">
    <citation type="journal article" date="2014" name="Int. J. Syst. Evol. Microbiol.">
        <title>Complete genome sequence of Corynebacterium casei LMG S-19264T (=DSM 44701T), isolated from a smear-ripened cheese.</title>
        <authorList>
            <consortium name="US DOE Joint Genome Institute (JGI-PGF)"/>
            <person name="Walter F."/>
            <person name="Albersmeier A."/>
            <person name="Kalinowski J."/>
            <person name="Ruckert C."/>
        </authorList>
    </citation>
    <scope>NUCLEOTIDE SEQUENCE</scope>
    <source>
        <strain evidence="2">JCM 14371</strain>
    </source>
</reference>
<dbReference type="RefSeq" id="WP_188963890.1">
    <property type="nucleotide sequence ID" value="NZ_BMOE01000010.1"/>
</dbReference>
<evidence type="ECO:0000313" key="3">
    <source>
        <dbReference type="Proteomes" id="UP000635726"/>
    </source>
</evidence>